<dbReference type="RefSeq" id="WP_083113283.1">
    <property type="nucleotide sequence ID" value="NZ_JACKTS010000060.1"/>
</dbReference>
<evidence type="ECO:0000313" key="2">
    <source>
        <dbReference type="Proteomes" id="UP000192284"/>
    </source>
</evidence>
<keyword evidence="2" id="KW-1185">Reference proteome</keyword>
<dbReference type="EMBL" id="MVHE01000013">
    <property type="protein sequence ID" value="ORA21727.1"/>
    <property type="molecule type" value="Genomic_DNA"/>
</dbReference>
<accession>A0A1W9ZVA5</accession>
<dbReference type="AlphaFoldDB" id="A0A1W9ZVA5"/>
<dbReference type="Proteomes" id="UP000192284">
    <property type="component" value="Unassembled WGS sequence"/>
</dbReference>
<dbReference type="Gene3D" id="3.30.1310.10">
    <property type="entry name" value="Nucleoid-associated protein YbaB-like domain"/>
    <property type="match status" value="1"/>
</dbReference>
<dbReference type="OrthoDB" id="4745049at2"/>
<organism evidence="1 2">
    <name type="scientific">Mycobacterium angelicum</name>
    <dbReference type="NCBI Taxonomy" id="470074"/>
    <lineage>
        <taxon>Bacteria</taxon>
        <taxon>Bacillati</taxon>
        <taxon>Actinomycetota</taxon>
        <taxon>Actinomycetes</taxon>
        <taxon>Mycobacteriales</taxon>
        <taxon>Mycobacteriaceae</taxon>
        <taxon>Mycobacterium</taxon>
    </lineage>
</organism>
<dbReference type="InterPro" id="IPR036894">
    <property type="entry name" value="YbaB-like_sf"/>
</dbReference>
<evidence type="ECO:0008006" key="3">
    <source>
        <dbReference type="Google" id="ProtNLM"/>
    </source>
</evidence>
<protein>
    <recommendedName>
        <fullName evidence="3">Nucleoid-associated protein YbaB</fullName>
    </recommendedName>
</protein>
<reference evidence="1 2" key="1">
    <citation type="submission" date="2017-02" db="EMBL/GenBank/DDBJ databases">
        <title>The new phylogeny of genus Mycobacterium.</title>
        <authorList>
            <person name="Tortoli E."/>
            <person name="Trovato A."/>
            <person name="Cirillo D.M."/>
        </authorList>
    </citation>
    <scope>NUCLEOTIDE SEQUENCE [LARGE SCALE GENOMIC DNA]</scope>
    <source>
        <strain evidence="1 2">DSM 45057</strain>
    </source>
</reference>
<evidence type="ECO:0000313" key="1">
    <source>
        <dbReference type="EMBL" id="ORA21727.1"/>
    </source>
</evidence>
<sequence length="110" mass="12011">MSSVHPEVQKAMDFADQVSERLMASLDEMRTYTAERLSEDREIAVKVDMNGELVDLWLKPGVLDRKSAAAIAKEISRLVAATNEDAAAAVARLYQETTADEPAADVDEAS</sequence>
<gene>
    <name evidence="1" type="ORF">BST12_11765</name>
</gene>
<name>A0A1W9ZVA5_MYCAN</name>
<comment type="caution">
    <text evidence="1">The sequence shown here is derived from an EMBL/GenBank/DDBJ whole genome shotgun (WGS) entry which is preliminary data.</text>
</comment>
<dbReference type="SUPFAM" id="SSF82607">
    <property type="entry name" value="YbaB-like"/>
    <property type="match status" value="1"/>
</dbReference>
<proteinExistence type="predicted"/>